<dbReference type="GO" id="GO:0006355">
    <property type="term" value="P:regulation of DNA-templated transcription"/>
    <property type="evidence" value="ECO:0007669"/>
    <property type="project" value="UniProtKB-UniRule"/>
</dbReference>
<feature type="region of interest" description="Disordered" evidence="7">
    <location>
        <begin position="189"/>
        <end position="270"/>
    </location>
</feature>
<keyword evidence="3 5" id="KW-0863">Zinc-finger</keyword>
<dbReference type="GO" id="GO:0005634">
    <property type="term" value="C:nucleus"/>
    <property type="evidence" value="ECO:0007669"/>
    <property type="project" value="UniProtKB-SubCell"/>
</dbReference>
<accession>A0A843XMW4</accession>
<keyword evidence="10" id="KW-1185">Reference proteome</keyword>
<dbReference type="AlphaFoldDB" id="A0A843XMW4"/>
<name>A0A843XMW4_COLES</name>
<comment type="function">
    <text evidence="6">Putative transcription activator involved in regulating light control of development.</text>
</comment>
<evidence type="ECO:0000256" key="5">
    <source>
        <dbReference type="PROSITE-ProRule" id="PRU00325"/>
    </source>
</evidence>
<dbReference type="OrthoDB" id="681484at2759"/>
<comment type="subcellular location">
    <subcellularLocation>
        <location evidence="6">Nucleus</location>
    </subcellularLocation>
</comment>
<dbReference type="PANTHER" id="PTHR31669">
    <property type="entry name" value="PROTEIN FAR1-RELATED SEQUENCE 10-RELATED"/>
    <property type="match status" value="1"/>
</dbReference>
<dbReference type="EMBL" id="NMUH01009890">
    <property type="protein sequence ID" value="MQM20512.1"/>
    <property type="molecule type" value="Genomic_DNA"/>
</dbReference>
<gene>
    <name evidence="9" type="ORF">Taro_053533</name>
</gene>
<comment type="caution">
    <text evidence="9">The sequence shown here is derived from an EMBL/GenBank/DDBJ whole genome shotgun (WGS) entry which is preliminary data.</text>
</comment>
<evidence type="ECO:0000256" key="3">
    <source>
        <dbReference type="ARBA" id="ARBA00022771"/>
    </source>
</evidence>
<keyword evidence="4 6" id="KW-0862">Zinc</keyword>
<evidence type="ECO:0000313" key="10">
    <source>
        <dbReference type="Proteomes" id="UP000652761"/>
    </source>
</evidence>
<keyword evidence="6" id="KW-0539">Nucleus</keyword>
<evidence type="ECO:0000313" key="9">
    <source>
        <dbReference type="EMBL" id="MQM20512.1"/>
    </source>
</evidence>
<evidence type="ECO:0000256" key="1">
    <source>
        <dbReference type="ARBA" id="ARBA00005889"/>
    </source>
</evidence>
<feature type="domain" description="SWIM-type" evidence="8">
    <location>
        <begin position="74"/>
        <end position="110"/>
    </location>
</feature>
<comment type="similarity">
    <text evidence="1 6">Belongs to the FHY3/FAR1 family.</text>
</comment>
<dbReference type="SMART" id="SM00575">
    <property type="entry name" value="ZnF_PMZ"/>
    <property type="match status" value="1"/>
</dbReference>
<evidence type="ECO:0000259" key="8">
    <source>
        <dbReference type="PROSITE" id="PS50966"/>
    </source>
</evidence>
<dbReference type="Proteomes" id="UP000652761">
    <property type="component" value="Unassembled WGS sequence"/>
</dbReference>
<proteinExistence type="inferred from homology"/>
<dbReference type="InterPro" id="IPR031052">
    <property type="entry name" value="FHY3/FAR1"/>
</dbReference>
<dbReference type="GO" id="GO:0008270">
    <property type="term" value="F:zinc ion binding"/>
    <property type="evidence" value="ECO:0007669"/>
    <property type="project" value="UniProtKB-UniRule"/>
</dbReference>
<feature type="compositionally biased region" description="Polar residues" evidence="7">
    <location>
        <begin position="189"/>
        <end position="206"/>
    </location>
</feature>
<reference evidence="9" key="1">
    <citation type="submission" date="2017-07" db="EMBL/GenBank/DDBJ databases">
        <title>Taro Niue Genome Assembly and Annotation.</title>
        <authorList>
            <person name="Atibalentja N."/>
            <person name="Keating K."/>
            <person name="Fields C.J."/>
        </authorList>
    </citation>
    <scope>NUCLEOTIDE SEQUENCE</scope>
    <source>
        <strain evidence="9">Niue_2</strain>
        <tissue evidence="9">Leaf</tissue>
    </source>
</reference>
<dbReference type="InterPro" id="IPR007527">
    <property type="entry name" value="Znf_SWIM"/>
</dbReference>
<sequence>METAPFLRTSSPFEKQASSIYTRGIFKKFQEELMEIASCVPTIIHDDGKKLTIRIKSFENIKVKHVYKIIAKEFTMSVDQTEYLVACTCKSFEFRCYLCRHALVALQFAGIARIPERYILKRWTIEMRYRHANDEYIIQNGLVDSTACRYSNIIHHLMKVVEVGSMSEAMHDIVVQEIPNLLKKLIDSSQSQASSENDIPSGSHSHVVNDPPRAKTKGRGRQKIIESSIKKMKKSSKLKRREPRLPKGHIPAEDTMQPHVQPMHRVLGMP</sequence>
<feature type="compositionally biased region" description="Basic residues" evidence="7">
    <location>
        <begin position="230"/>
        <end position="242"/>
    </location>
</feature>
<dbReference type="Pfam" id="PF04434">
    <property type="entry name" value="SWIM"/>
    <property type="match status" value="1"/>
</dbReference>
<keyword evidence="2 6" id="KW-0479">Metal-binding</keyword>
<evidence type="ECO:0000256" key="4">
    <source>
        <dbReference type="ARBA" id="ARBA00022833"/>
    </source>
</evidence>
<dbReference type="InterPro" id="IPR006564">
    <property type="entry name" value="Znf_PMZ"/>
</dbReference>
<evidence type="ECO:0000256" key="2">
    <source>
        <dbReference type="ARBA" id="ARBA00022723"/>
    </source>
</evidence>
<evidence type="ECO:0000256" key="6">
    <source>
        <dbReference type="RuleBase" id="RU367018"/>
    </source>
</evidence>
<protein>
    <recommendedName>
        <fullName evidence="6">Protein FAR1-RELATED SEQUENCE</fullName>
    </recommendedName>
</protein>
<evidence type="ECO:0000256" key="7">
    <source>
        <dbReference type="SAM" id="MobiDB-lite"/>
    </source>
</evidence>
<dbReference type="PANTHER" id="PTHR31669:SF283">
    <property type="entry name" value="PROTEIN FAR1-RELATED SEQUENCE"/>
    <property type="match status" value="1"/>
</dbReference>
<dbReference type="PROSITE" id="PS50966">
    <property type="entry name" value="ZF_SWIM"/>
    <property type="match status" value="1"/>
</dbReference>
<organism evidence="9 10">
    <name type="scientific">Colocasia esculenta</name>
    <name type="common">Wild taro</name>
    <name type="synonym">Arum esculentum</name>
    <dbReference type="NCBI Taxonomy" id="4460"/>
    <lineage>
        <taxon>Eukaryota</taxon>
        <taxon>Viridiplantae</taxon>
        <taxon>Streptophyta</taxon>
        <taxon>Embryophyta</taxon>
        <taxon>Tracheophyta</taxon>
        <taxon>Spermatophyta</taxon>
        <taxon>Magnoliopsida</taxon>
        <taxon>Liliopsida</taxon>
        <taxon>Araceae</taxon>
        <taxon>Aroideae</taxon>
        <taxon>Colocasieae</taxon>
        <taxon>Colocasia</taxon>
    </lineage>
</organism>